<evidence type="ECO:0000313" key="2">
    <source>
        <dbReference type="EMBL" id="OQD95949.1"/>
    </source>
</evidence>
<reference evidence="3" key="1">
    <citation type="journal article" date="2017" name="Nat. Microbiol.">
        <title>Global analysis of biosynthetic gene clusters reveals vast potential of secondary metabolite production in Penicillium species.</title>
        <authorList>
            <person name="Nielsen J.C."/>
            <person name="Grijseels S."/>
            <person name="Prigent S."/>
            <person name="Ji B."/>
            <person name="Dainat J."/>
            <person name="Nielsen K.F."/>
            <person name="Frisvad J.C."/>
            <person name="Workman M."/>
            <person name="Nielsen J."/>
        </authorList>
    </citation>
    <scope>NUCLEOTIDE SEQUENCE [LARGE SCALE GENOMIC DNA]</scope>
    <source>
        <strain evidence="3">IBT 29525</strain>
    </source>
</reference>
<feature type="region of interest" description="Disordered" evidence="1">
    <location>
        <begin position="11"/>
        <end position="30"/>
    </location>
</feature>
<accession>A0A1V6R3D4</accession>
<evidence type="ECO:0000313" key="3">
    <source>
        <dbReference type="Proteomes" id="UP000191612"/>
    </source>
</evidence>
<keyword evidence="3" id="KW-1185">Reference proteome</keyword>
<gene>
    <name evidence="2" type="ORF">PENSOL_c018G05560</name>
</gene>
<protein>
    <submittedName>
        <fullName evidence="2">Uncharacterized protein</fullName>
    </submittedName>
</protein>
<dbReference type="EMBL" id="MDYO01000018">
    <property type="protein sequence ID" value="OQD95949.1"/>
    <property type="molecule type" value="Genomic_DNA"/>
</dbReference>
<proteinExistence type="predicted"/>
<name>A0A1V6R3D4_9EURO</name>
<comment type="caution">
    <text evidence="2">The sequence shown here is derived from an EMBL/GenBank/DDBJ whole genome shotgun (WGS) entry which is preliminary data.</text>
</comment>
<dbReference type="AlphaFoldDB" id="A0A1V6R3D4"/>
<dbReference type="Proteomes" id="UP000191612">
    <property type="component" value="Unassembled WGS sequence"/>
</dbReference>
<sequence>MYCGDVCCTNDDDDDDDERRRRRTVTKGDEGGRIVPGSIPSIANENLELLTELHLRARRRPLRRLAAVLNAIHQIGDLERLVDLRMSTTQSRSYILILQQLDGINWALMYQLTTILNEQVADEAIERDIWERVTG</sequence>
<organism evidence="2 3">
    <name type="scientific">Penicillium solitum</name>
    <dbReference type="NCBI Taxonomy" id="60172"/>
    <lineage>
        <taxon>Eukaryota</taxon>
        <taxon>Fungi</taxon>
        <taxon>Dikarya</taxon>
        <taxon>Ascomycota</taxon>
        <taxon>Pezizomycotina</taxon>
        <taxon>Eurotiomycetes</taxon>
        <taxon>Eurotiomycetidae</taxon>
        <taxon>Eurotiales</taxon>
        <taxon>Aspergillaceae</taxon>
        <taxon>Penicillium</taxon>
    </lineage>
</organism>
<evidence type="ECO:0000256" key="1">
    <source>
        <dbReference type="SAM" id="MobiDB-lite"/>
    </source>
</evidence>